<keyword evidence="1" id="KW-0732">Signal</keyword>
<dbReference type="PANTHER" id="PTHR34597">
    <property type="entry name" value="SLR1661 PROTEIN"/>
    <property type="match status" value="1"/>
</dbReference>
<reference evidence="3 4" key="1">
    <citation type="submission" date="2024-01" db="EMBL/GenBank/DDBJ databases">
        <title>Unpublished Manusciprt.</title>
        <authorList>
            <person name="Duman M."/>
            <person name="Valdes E.G."/>
            <person name="Ajmi N."/>
            <person name="Altun S."/>
            <person name="Saticioglu I.B."/>
        </authorList>
    </citation>
    <scope>NUCLEOTIDE SEQUENCE [LARGE SCALE GENOMIC DNA]</scope>
    <source>
        <strain evidence="3 4">148P</strain>
    </source>
</reference>
<evidence type="ECO:0000313" key="3">
    <source>
        <dbReference type="EMBL" id="MEE1936689.1"/>
    </source>
</evidence>
<accession>A0ABU7HYZ3</accession>
<feature type="chain" id="PRO_5045648292" evidence="1">
    <location>
        <begin position="21"/>
        <end position="391"/>
    </location>
</feature>
<sequence length="391" mass="42034">MRLASCLLSAFCVLPLACFANGNGEGLLPFQQMPDLPSATSLTQGDTSYEPPDNLEAMPFLSGGVALDNFGGHDDQGRLATALNLRGVLASSDLLSLRSMGSAEQGHYHWAAYHLGIGPWSTRAGIMASDLSYELGDELKILAAKGTTRTASAFIIQPLLQGQGFSLKARLQYDEKHLQDEIGLLGMDSDKRSRVVDYSLTGSVRDGLLEGAESSLTLSWSEGHLDIDGAPWSLVGQSDPGHFSVLRVKLARLQQLGGRLALYVRAVGQWSDDNLDDSQRLYIGGAFGARSTYQTAAFGDRGWLASAELRYALTDNWRLVTFADHGEARLNAPALSIDTAPRRLSAAGLGAGWSAQAWSISALAGWKLGEQPAAAASERQPRVWAQLAYFF</sequence>
<dbReference type="RefSeq" id="WP_330077359.1">
    <property type="nucleotide sequence ID" value="NZ_JAZDQJ010000042.1"/>
</dbReference>
<dbReference type="InterPro" id="IPR005565">
    <property type="entry name" value="Hemolysn_activator_HlyB_C"/>
</dbReference>
<comment type="caution">
    <text evidence="3">The sequence shown here is derived from an EMBL/GenBank/DDBJ whole genome shotgun (WGS) entry which is preliminary data.</text>
</comment>
<name>A0ABU7HYZ3_9PSED</name>
<dbReference type="PANTHER" id="PTHR34597:SF1">
    <property type="entry name" value="HEME_HEMOPEXIN TRANSPORTER PROTEIN HUXB"/>
    <property type="match status" value="1"/>
</dbReference>
<evidence type="ECO:0000313" key="4">
    <source>
        <dbReference type="Proteomes" id="UP001335100"/>
    </source>
</evidence>
<feature type="signal peptide" evidence="1">
    <location>
        <begin position="1"/>
        <end position="20"/>
    </location>
</feature>
<dbReference type="EMBL" id="JAZDQJ010000042">
    <property type="protein sequence ID" value="MEE1936689.1"/>
    <property type="molecule type" value="Genomic_DNA"/>
</dbReference>
<evidence type="ECO:0000259" key="2">
    <source>
        <dbReference type="Pfam" id="PF03865"/>
    </source>
</evidence>
<protein>
    <submittedName>
        <fullName evidence="3">ShlB/FhaC/HecB family hemolysin secretion/activation protein</fullName>
    </submittedName>
</protein>
<proteinExistence type="predicted"/>
<gene>
    <name evidence="3" type="ORF">V0R50_25995</name>
</gene>
<feature type="domain" description="Haemolysin activator HlyB C-terminal" evidence="2">
    <location>
        <begin position="61"/>
        <end position="353"/>
    </location>
</feature>
<dbReference type="Gene3D" id="2.40.160.50">
    <property type="entry name" value="membrane protein fhac: a member of the omp85/tpsb transporter family"/>
    <property type="match status" value="1"/>
</dbReference>
<dbReference type="Pfam" id="PF03865">
    <property type="entry name" value="ShlB"/>
    <property type="match status" value="1"/>
</dbReference>
<organism evidence="3 4">
    <name type="scientific">Pseudomonas ulcerans</name>
    <dbReference type="NCBI Taxonomy" id="3115852"/>
    <lineage>
        <taxon>Bacteria</taxon>
        <taxon>Pseudomonadati</taxon>
        <taxon>Pseudomonadota</taxon>
        <taxon>Gammaproteobacteria</taxon>
        <taxon>Pseudomonadales</taxon>
        <taxon>Pseudomonadaceae</taxon>
        <taxon>Pseudomonas</taxon>
    </lineage>
</organism>
<keyword evidence="4" id="KW-1185">Reference proteome</keyword>
<dbReference type="Proteomes" id="UP001335100">
    <property type="component" value="Unassembled WGS sequence"/>
</dbReference>
<evidence type="ECO:0000256" key="1">
    <source>
        <dbReference type="SAM" id="SignalP"/>
    </source>
</evidence>
<dbReference type="InterPro" id="IPR051544">
    <property type="entry name" value="TPS_OM_transporter"/>
</dbReference>